<keyword evidence="2" id="KW-1185">Reference proteome</keyword>
<dbReference type="EMBL" id="MZ571831">
    <property type="protein sequence ID" value="UEW68195.1"/>
    <property type="molecule type" value="Genomic_DNA"/>
</dbReference>
<evidence type="ECO:0000313" key="2">
    <source>
        <dbReference type="Proteomes" id="UP001144635"/>
    </source>
</evidence>
<proteinExistence type="predicted"/>
<accession>A0A8K1YYT4</accession>
<sequence length="89" mass="10530">MKFKYFGYDPECGFELFENAEQAKKYAEDAIAGYRDYACDGWSEEVDQVCWGELIQHTVMCNYRPIDPSNPREKEFSFVCDYQLKDIDK</sequence>
<organism evidence="1 2">
    <name type="scientific">Klebsiella phage vB_KpnS-VAC70</name>
    <dbReference type="NCBI Taxonomy" id="2866699"/>
    <lineage>
        <taxon>Viruses</taxon>
        <taxon>Duplodnaviria</taxon>
        <taxon>Heunggongvirae</taxon>
        <taxon>Uroviricota</taxon>
        <taxon>Caudoviricetes</taxon>
        <taxon>Drexlerviridae</taxon>
        <taxon>Webervirus</taxon>
        <taxon>Webervirus VAC70</taxon>
    </lineage>
</organism>
<protein>
    <recommendedName>
        <fullName evidence="3">Phage protein</fullName>
    </recommendedName>
</protein>
<evidence type="ECO:0000313" key="1">
    <source>
        <dbReference type="EMBL" id="UEW68195.1"/>
    </source>
</evidence>
<name>A0A8K1YYT4_9CAUD</name>
<evidence type="ECO:0008006" key="3">
    <source>
        <dbReference type="Google" id="ProtNLM"/>
    </source>
</evidence>
<reference evidence="1" key="1">
    <citation type="submission" date="2021-07" db="EMBL/GenBank/DDBJ databases">
        <authorList>
            <person name="Bleriot I."/>
            <person name="Blasco L."/>
            <person name="Pacios O."/>
            <person name="Fernandez-Garcia L."/>
            <person name="Ambroa A."/>
            <person name="Ortiz-Cartagena C."/>
            <person name="Fernandez-Cuenca F."/>
            <person name="Oteo J."/>
            <person name="Pascual A."/>
            <person name="Martinez-Martinez L."/>
            <person name="Domingo-Calap P."/>
            <person name="Wood T.K."/>
            <person name="Thomas M."/>
        </authorList>
    </citation>
    <scope>NUCLEOTIDE SEQUENCE</scope>
</reference>
<dbReference type="Proteomes" id="UP001144635">
    <property type="component" value="Segment"/>
</dbReference>